<dbReference type="PANTHER" id="PTHR43278:SF4">
    <property type="entry name" value="NAD(P)H-DEPENDENT FMN-CONTAINING OXIDOREDUCTASE YWQN-RELATED"/>
    <property type="match status" value="1"/>
</dbReference>
<evidence type="ECO:0000259" key="3">
    <source>
        <dbReference type="Pfam" id="PF03358"/>
    </source>
</evidence>
<dbReference type="PANTHER" id="PTHR43278">
    <property type="entry name" value="NAD(P)H-DEPENDENT FMN-CONTAINING OXIDOREDUCTASE YWQN-RELATED"/>
    <property type="match status" value="1"/>
</dbReference>
<dbReference type="InterPro" id="IPR029039">
    <property type="entry name" value="Flavoprotein-like_sf"/>
</dbReference>
<dbReference type="RefSeq" id="WP_382234811.1">
    <property type="nucleotide sequence ID" value="NZ_JBHTCC010000002.1"/>
</dbReference>
<evidence type="ECO:0000313" key="5">
    <source>
        <dbReference type="Proteomes" id="UP001596379"/>
    </source>
</evidence>
<dbReference type="EMBL" id="JBHTCC010000002">
    <property type="protein sequence ID" value="MFC7299097.1"/>
    <property type="molecule type" value="Genomic_DNA"/>
</dbReference>
<name>A0ABW2J780_9BURK</name>
<organism evidence="4 5">
    <name type="scientific">Herminiimonas aquatilis</name>
    <dbReference type="NCBI Taxonomy" id="345342"/>
    <lineage>
        <taxon>Bacteria</taxon>
        <taxon>Pseudomonadati</taxon>
        <taxon>Pseudomonadota</taxon>
        <taxon>Betaproteobacteria</taxon>
        <taxon>Burkholderiales</taxon>
        <taxon>Oxalobacteraceae</taxon>
        <taxon>Herminiimonas</taxon>
    </lineage>
</organism>
<dbReference type="SUPFAM" id="SSF52218">
    <property type="entry name" value="Flavoproteins"/>
    <property type="match status" value="1"/>
</dbReference>
<protein>
    <submittedName>
        <fullName evidence="4">Flavodoxin family protein</fullName>
    </submittedName>
</protein>
<evidence type="ECO:0000313" key="4">
    <source>
        <dbReference type="EMBL" id="MFC7299097.1"/>
    </source>
</evidence>
<evidence type="ECO:0000256" key="1">
    <source>
        <dbReference type="ARBA" id="ARBA00022630"/>
    </source>
</evidence>
<sequence>MTKPRTGQAPPKLDRNEFHLRFSGSFKDPTFDLAHEAIAQIEEIAWNNYSHSHKAPFTAKAGPEFADPDYDLSDEWRATRDKLLAAEARQKDSTTPSRVLLICGSARNDGSCPGEMSKTFRMAELAQQVLEGSGIEVDLLDLSLLTSDYERHIHPCKGCVSTAMPLCHWPCSCYPNHAQRQVNDWMAEIYEQWTAAHAVIILTPVYWYQTPSVLKLMIDRLVCADGGNPDPTTTSGKNAEKAKAIELDGWSYPKHLAGRAYGVVVHGDVAGIEGVRRGLCDWLDWMGLIDAGALSKLDRYIGYYESYAESHETLDHDHAMQEEVKNVARAVAVAVVELRANHLSVPDKGLRLPRPK</sequence>
<reference evidence="5" key="1">
    <citation type="journal article" date="2019" name="Int. J. Syst. Evol. Microbiol.">
        <title>The Global Catalogue of Microorganisms (GCM) 10K type strain sequencing project: providing services to taxonomists for standard genome sequencing and annotation.</title>
        <authorList>
            <consortium name="The Broad Institute Genomics Platform"/>
            <consortium name="The Broad Institute Genome Sequencing Center for Infectious Disease"/>
            <person name="Wu L."/>
            <person name="Ma J."/>
        </authorList>
    </citation>
    <scope>NUCLEOTIDE SEQUENCE [LARGE SCALE GENOMIC DNA]</scope>
    <source>
        <strain evidence="5">CCUG 36956</strain>
    </source>
</reference>
<dbReference type="Gene3D" id="3.40.50.360">
    <property type="match status" value="1"/>
</dbReference>
<proteinExistence type="predicted"/>
<dbReference type="InterPro" id="IPR051796">
    <property type="entry name" value="ISF_SsuE-like"/>
</dbReference>
<dbReference type="Proteomes" id="UP001596379">
    <property type="component" value="Unassembled WGS sequence"/>
</dbReference>
<dbReference type="Pfam" id="PF03358">
    <property type="entry name" value="FMN_red"/>
    <property type="match status" value="1"/>
</dbReference>
<gene>
    <name evidence="4" type="ORF">ACFQO0_11690</name>
</gene>
<comment type="caution">
    <text evidence="4">The sequence shown here is derived from an EMBL/GenBank/DDBJ whole genome shotgun (WGS) entry which is preliminary data.</text>
</comment>
<evidence type="ECO:0000256" key="2">
    <source>
        <dbReference type="ARBA" id="ARBA00022643"/>
    </source>
</evidence>
<keyword evidence="1" id="KW-0285">Flavoprotein</keyword>
<keyword evidence="2" id="KW-0288">FMN</keyword>
<keyword evidence="5" id="KW-1185">Reference proteome</keyword>
<feature type="domain" description="NADPH-dependent FMN reductase-like" evidence="3">
    <location>
        <begin position="98"/>
        <end position="288"/>
    </location>
</feature>
<accession>A0ABW2J780</accession>
<dbReference type="InterPro" id="IPR005025">
    <property type="entry name" value="FMN_Rdtase-like_dom"/>
</dbReference>